<dbReference type="CDD" id="cd06261">
    <property type="entry name" value="TM_PBP2"/>
    <property type="match status" value="1"/>
</dbReference>
<keyword evidence="11" id="KW-1185">Reference proteome</keyword>
<evidence type="ECO:0000256" key="1">
    <source>
        <dbReference type="ARBA" id="ARBA00004651"/>
    </source>
</evidence>
<dbReference type="InterPro" id="IPR051393">
    <property type="entry name" value="ABC_transporter_permease"/>
</dbReference>
<evidence type="ECO:0000256" key="6">
    <source>
        <dbReference type="ARBA" id="ARBA00023136"/>
    </source>
</evidence>
<dbReference type="Pfam" id="PF00528">
    <property type="entry name" value="BPD_transp_1"/>
    <property type="match status" value="1"/>
</dbReference>
<keyword evidence="4 7" id="KW-0812">Transmembrane</keyword>
<evidence type="ECO:0000256" key="3">
    <source>
        <dbReference type="ARBA" id="ARBA00022475"/>
    </source>
</evidence>
<keyword evidence="6 7" id="KW-0472">Membrane</keyword>
<keyword evidence="3" id="KW-1003">Cell membrane</keyword>
<feature type="transmembrane region" description="Helical" evidence="7">
    <location>
        <begin position="280"/>
        <end position="303"/>
    </location>
</feature>
<reference evidence="10 11" key="1">
    <citation type="submission" date="2019-10" db="EMBL/GenBank/DDBJ databases">
        <title>Streptomyces tenebrisbrunneis sp.nov., an endogenous actinomycete isolated from of Lycium ruthenicum.</title>
        <authorList>
            <person name="Ma L."/>
        </authorList>
    </citation>
    <scope>NUCLEOTIDE SEQUENCE [LARGE SCALE GENOMIC DNA]</scope>
    <source>
        <strain evidence="10 11">TRM 66187</strain>
    </source>
</reference>
<dbReference type="SUPFAM" id="SSF161098">
    <property type="entry name" value="MetI-like"/>
    <property type="match status" value="1"/>
</dbReference>
<feature type="domain" description="ABC transmembrane type-1" evidence="9">
    <location>
        <begin position="88"/>
        <end position="301"/>
    </location>
</feature>
<feature type="transmembrane region" description="Helical" evidence="7">
    <location>
        <begin position="232"/>
        <end position="254"/>
    </location>
</feature>
<feature type="transmembrane region" description="Helical" evidence="7">
    <location>
        <begin position="121"/>
        <end position="145"/>
    </location>
</feature>
<evidence type="ECO:0000256" key="7">
    <source>
        <dbReference type="RuleBase" id="RU363032"/>
    </source>
</evidence>
<organism evidence="10 11">
    <name type="scientific">Streptomyces lycii</name>
    <dbReference type="NCBI Taxonomy" id="2654337"/>
    <lineage>
        <taxon>Bacteria</taxon>
        <taxon>Bacillati</taxon>
        <taxon>Actinomycetota</taxon>
        <taxon>Actinomycetes</taxon>
        <taxon>Kitasatosporales</taxon>
        <taxon>Streptomycetaceae</taxon>
        <taxon>Streptomyces</taxon>
    </lineage>
</organism>
<dbReference type="PROSITE" id="PS50928">
    <property type="entry name" value="ABC_TM1"/>
    <property type="match status" value="1"/>
</dbReference>
<comment type="subcellular location">
    <subcellularLocation>
        <location evidence="1 7">Cell membrane</location>
        <topology evidence="1 7">Multi-pass membrane protein</topology>
    </subcellularLocation>
</comment>
<comment type="caution">
    <text evidence="10">The sequence shown here is derived from an EMBL/GenBank/DDBJ whole genome shotgun (WGS) entry which is preliminary data.</text>
</comment>
<evidence type="ECO:0000313" key="10">
    <source>
        <dbReference type="EMBL" id="KAF4408988.1"/>
    </source>
</evidence>
<feature type="compositionally biased region" description="Low complexity" evidence="8">
    <location>
        <begin position="331"/>
        <end position="345"/>
    </location>
</feature>
<sequence>MTLVTAPPRPDSRGPGPGRGGVDRSLPGAWFLVLPALIPILVLSVGPLLYGIALAFTDAQSGRTEPTSWTGLLNFRDLLRDTLFWESFRIGLMWAVGVTVPQFLLALGLAQLLNRELRFRWLVRALAIVPWAMPEVVVGIMWRLVYHPDAGILNETLRDLHLGGGTDWLTGLATALPAVVVVGIWAGMPQTTVALLAGLQNVPRELHEAAAMDGAGAWRRFRSVTWPALKPVALAITALNFIWNFNSFALVYVLTNGGPGGRTRLPMLFAYEEAFRYGQYGYAAAMGCVMVAVISVLLAVYLAGSLRGDHDGRHDRSRRRSLRGDRGRGSGRPAPDPARSPARTADTGTEAAR</sequence>
<feature type="transmembrane region" description="Helical" evidence="7">
    <location>
        <begin position="88"/>
        <end position="109"/>
    </location>
</feature>
<evidence type="ECO:0000313" key="11">
    <source>
        <dbReference type="Proteomes" id="UP000621266"/>
    </source>
</evidence>
<evidence type="ECO:0000259" key="9">
    <source>
        <dbReference type="PROSITE" id="PS50928"/>
    </source>
</evidence>
<feature type="region of interest" description="Disordered" evidence="8">
    <location>
        <begin position="310"/>
        <end position="353"/>
    </location>
</feature>
<keyword evidence="5 7" id="KW-1133">Transmembrane helix</keyword>
<feature type="transmembrane region" description="Helical" evidence="7">
    <location>
        <begin position="165"/>
        <end position="186"/>
    </location>
</feature>
<dbReference type="PANTHER" id="PTHR30193:SF44">
    <property type="entry name" value="LACTOSE TRANSPORT SYSTEM PERMEASE PROTEIN LACF"/>
    <property type="match status" value="1"/>
</dbReference>
<dbReference type="Gene3D" id="1.10.3720.10">
    <property type="entry name" value="MetI-like"/>
    <property type="match status" value="1"/>
</dbReference>
<dbReference type="Proteomes" id="UP000621266">
    <property type="component" value="Unassembled WGS sequence"/>
</dbReference>
<evidence type="ECO:0000256" key="4">
    <source>
        <dbReference type="ARBA" id="ARBA00022692"/>
    </source>
</evidence>
<proteinExistence type="inferred from homology"/>
<dbReference type="InterPro" id="IPR035906">
    <property type="entry name" value="MetI-like_sf"/>
</dbReference>
<accession>A0ABQ7FM00</accession>
<keyword evidence="2 7" id="KW-0813">Transport</keyword>
<feature type="transmembrane region" description="Helical" evidence="7">
    <location>
        <begin position="29"/>
        <end position="56"/>
    </location>
</feature>
<evidence type="ECO:0000256" key="2">
    <source>
        <dbReference type="ARBA" id="ARBA00022448"/>
    </source>
</evidence>
<gene>
    <name evidence="10" type="ORF">GCU69_11530</name>
</gene>
<evidence type="ECO:0000256" key="8">
    <source>
        <dbReference type="SAM" id="MobiDB-lite"/>
    </source>
</evidence>
<dbReference type="PANTHER" id="PTHR30193">
    <property type="entry name" value="ABC TRANSPORTER PERMEASE PROTEIN"/>
    <property type="match status" value="1"/>
</dbReference>
<protein>
    <submittedName>
        <fullName evidence="10">Sugar ABC transporter permease</fullName>
    </submittedName>
</protein>
<comment type="similarity">
    <text evidence="7">Belongs to the binding-protein-dependent transport system permease family.</text>
</comment>
<dbReference type="EMBL" id="WHPN01000255">
    <property type="protein sequence ID" value="KAF4408988.1"/>
    <property type="molecule type" value="Genomic_DNA"/>
</dbReference>
<evidence type="ECO:0000256" key="5">
    <source>
        <dbReference type="ARBA" id="ARBA00022989"/>
    </source>
</evidence>
<name>A0ABQ7FM00_9ACTN</name>
<dbReference type="InterPro" id="IPR000515">
    <property type="entry name" value="MetI-like"/>
</dbReference>